<evidence type="ECO:0000313" key="83">
    <source>
        <dbReference type="EMBL" id="EDI5305873.1"/>
    </source>
</evidence>
<proteinExistence type="predicted"/>
<dbReference type="Proteomes" id="UP000839705">
    <property type="component" value="Unassembled WGS sequence"/>
</dbReference>
<dbReference type="EMBL" id="AAKTLY010000001">
    <property type="protein sequence ID" value="ECV5194478.1"/>
    <property type="molecule type" value="Genomic_DNA"/>
</dbReference>
<evidence type="ECO:0000313" key="65">
    <source>
        <dbReference type="EMBL" id="EDB5652252.1"/>
    </source>
</evidence>
<dbReference type="EMBL" id="AAMFEG010000002">
    <property type="protein sequence ID" value="EDG7388901.1"/>
    <property type="molecule type" value="Genomic_DNA"/>
</dbReference>
<evidence type="ECO:0000313" key="23">
    <source>
        <dbReference type="EMBL" id="EBZ2434823.1"/>
    </source>
</evidence>
<evidence type="ECO:0000313" key="77">
    <source>
        <dbReference type="EMBL" id="EDH7230570.1"/>
    </source>
</evidence>
<dbReference type="Proteomes" id="UP000322839">
    <property type="component" value="Unassembled WGS sequence"/>
</dbReference>
<evidence type="ECO:0000313" key="75">
    <source>
        <dbReference type="EMBL" id="EDH4307330.1"/>
    </source>
</evidence>
<evidence type="ECO:0000313" key="40">
    <source>
        <dbReference type="EMBL" id="ECT1653372.1"/>
    </source>
</evidence>
<evidence type="ECO:0000313" key="12">
    <source>
        <dbReference type="EMBL" id="EBO2051230.1"/>
    </source>
</evidence>
<evidence type="ECO:0000313" key="46">
    <source>
        <dbReference type="EMBL" id="ECU1023011.1"/>
    </source>
</evidence>
<dbReference type="EMBL" id="AAKLZF010000030">
    <property type="protein sequence ID" value="ECT1899148.1"/>
    <property type="molecule type" value="Genomic_DNA"/>
</dbReference>
<dbReference type="EMBL" id="AAMLHW010000011">
    <property type="protein sequence ID" value="EDI5305873.1"/>
    <property type="molecule type" value="Genomic_DNA"/>
</dbReference>
<evidence type="ECO:0000313" key="62">
    <source>
        <dbReference type="EMBL" id="ECW6042321.1"/>
    </source>
</evidence>
<dbReference type="EMBL" id="AAHVRN010000007">
    <property type="protein sequence ID" value="ECA8554979.1"/>
    <property type="molecule type" value="Genomic_DNA"/>
</dbReference>
<evidence type="ECO:0000313" key="28">
    <source>
        <dbReference type="EMBL" id="ECA8554979.1"/>
    </source>
</evidence>
<evidence type="ECO:0000313" key="7">
    <source>
        <dbReference type="EMBL" id="EBN3585165.1"/>
    </source>
</evidence>
<dbReference type="EMBL" id="AAKLXH010000005">
    <property type="protein sequence ID" value="ECT1653372.1"/>
    <property type="molecule type" value="Genomic_DNA"/>
</dbReference>
<evidence type="ECO:0000313" key="79">
    <source>
        <dbReference type="EMBL" id="EDH8540482.1"/>
    </source>
</evidence>
<evidence type="ECO:0000313" key="44">
    <source>
        <dbReference type="EMBL" id="ECT8993520.1"/>
    </source>
</evidence>
<dbReference type="EMBL" id="AAKPQU010000006">
    <property type="protein sequence ID" value="ECU3468239.1"/>
    <property type="molecule type" value="Genomic_DNA"/>
</dbReference>
<dbReference type="EMBL" id="AAKJTW010000010">
    <property type="protein sequence ID" value="ECS4923920.1"/>
    <property type="molecule type" value="Genomic_DNA"/>
</dbReference>
<evidence type="ECO:0000313" key="30">
    <source>
        <dbReference type="EMBL" id="ECA8959218.1"/>
    </source>
</evidence>
<dbReference type="EMBL" id="AAKWYY010000003">
    <property type="protein sequence ID" value="ECW6042321.1"/>
    <property type="molecule type" value="Genomic_DNA"/>
</dbReference>
<dbReference type="EMBL" id="AAGHZM010000006">
    <property type="protein sequence ID" value="EBO2754888.1"/>
    <property type="molecule type" value="Genomic_DNA"/>
</dbReference>
<dbReference type="EMBL" id="AALOWW010000011">
    <property type="protein sequence ID" value="EDB8562155.1"/>
    <property type="molecule type" value="Genomic_DNA"/>
</dbReference>
<evidence type="ECO:0000313" key="41">
    <source>
        <dbReference type="EMBL" id="ECT1899148.1"/>
    </source>
</evidence>
<evidence type="ECO:0000313" key="81">
    <source>
        <dbReference type="EMBL" id="EDI3727320.1"/>
    </source>
</evidence>
<dbReference type="EMBL" id="AAMARF010000048">
    <property type="protein sequence ID" value="EDF3875244.1"/>
    <property type="molecule type" value="Genomic_DNA"/>
</dbReference>
<evidence type="ECO:0000313" key="56">
    <source>
        <dbReference type="EMBL" id="ECV3409893.1"/>
    </source>
</evidence>
<evidence type="ECO:0000313" key="47">
    <source>
        <dbReference type="EMBL" id="ECU2377876.1"/>
    </source>
</evidence>
<evidence type="ECO:0000313" key="49">
    <source>
        <dbReference type="EMBL" id="ECU3468239.1"/>
    </source>
</evidence>
<evidence type="ECO:0000313" key="84">
    <source>
        <dbReference type="EMBL" id="EDI6915960.1"/>
    </source>
</evidence>
<evidence type="ECO:0000313" key="9">
    <source>
        <dbReference type="EMBL" id="EBO1575411.1"/>
    </source>
</evidence>
<evidence type="ECO:0000313" key="64">
    <source>
        <dbReference type="EMBL" id="EDA6267002.1"/>
    </source>
</evidence>
<dbReference type="EMBL" id="AALRRQ010000001">
    <property type="protein sequence ID" value="EDC6713007.1"/>
    <property type="molecule type" value="Genomic_DNA"/>
</dbReference>
<name>A0A3V9RXH8_SALET</name>
<dbReference type="EMBL" id="AALKSI010000005">
    <property type="protein sequence ID" value="EDA6267002.1"/>
    <property type="molecule type" value="Genomic_DNA"/>
</dbReference>
<evidence type="ECO:0000313" key="80">
    <source>
        <dbReference type="EMBL" id="EDI2824080.1"/>
    </source>
</evidence>
<evidence type="ECO:0000313" key="61">
    <source>
        <dbReference type="EMBL" id="ECV5589948.1"/>
    </source>
</evidence>
<dbReference type="Proteomes" id="UP000839916">
    <property type="component" value="Unassembled WGS sequence"/>
</dbReference>
<evidence type="ECO:0000313" key="26">
    <source>
        <dbReference type="EMBL" id="ECA4442365.1"/>
    </source>
</evidence>
<evidence type="ECO:0000313" key="20">
    <source>
        <dbReference type="EMBL" id="EBW8723193.1"/>
    </source>
</evidence>
<dbReference type="EMBL" id="AAKRLS010000001">
    <property type="protein sequence ID" value="ECU9196253.1"/>
    <property type="molecule type" value="Genomic_DNA"/>
</dbReference>
<dbReference type="EMBL" id="AAKSVW010000041">
    <property type="protein sequence ID" value="ECV0336557.1"/>
    <property type="molecule type" value="Genomic_DNA"/>
</dbReference>
<evidence type="ECO:0000313" key="31">
    <source>
        <dbReference type="EMBL" id="ECB3637313.1"/>
    </source>
</evidence>
<protein>
    <submittedName>
        <fullName evidence="15">Uncharacterized protein</fullName>
    </submittedName>
</protein>
<dbReference type="EMBL" id="AAMIOR010000001">
    <property type="protein sequence ID" value="EDH7230570.1"/>
    <property type="molecule type" value="Genomic_DNA"/>
</dbReference>
<evidence type="ECO:0000313" key="50">
    <source>
        <dbReference type="EMBL" id="ECU7502476.1"/>
    </source>
</evidence>
<evidence type="ECO:0000313" key="76">
    <source>
        <dbReference type="EMBL" id="EDH5128969.1"/>
    </source>
</evidence>
<dbReference type="EMBL" id="AAKLTE010000004">
    <property type="protein sequence ID" value="ECT1148406.1"/>
    <property type="molecule type" value="Genomic_DNA"/>
</dbReference>
<dbReference type="EMBL" id="AALOUC010000116">
    <property type="protein sequence ID" value="EDB8291268.1"/>
    <property type="molecule type" value="Genomic_DNA"/>
</dbReference>
<dbReference type="EMBL" id="AAMKTN010000002">
    <property type="protein sequence ID" value="EDI3727320.1"/>
    <property type="molecule type" value="Genomic_DNA"/>
</dbReference>
<dbReference type="EMBL" id="AAHYAO010000006">
    <property type="protein sequence ID" value="ECB5814440.1"/>
    <property type="molecule type" value="Genomic_DNA"/>
</dbReference>
<dbReference type="EMBL" id="AAHULA010000007">
    <property type="protein sequence ID" value="ECA4442365.1"/>
    <property type="molecule type" value="Genomic_DNA"/>
</dbReference>
<reference evidence="63" key="2">
    <citation type="submission" date="2018-07" db="EMBL/GenBank/DDBJ databases">
        <authorList>
            <consortium name="PulseNet: The National Subtyping Network for Foodborne Disease Surveillance"/>
            <person name="Tarr C.L."/>
            <person name="Trees E."/>
            <person name="Katz L.S."/>
            <person name="Carleton-Romer H.A."/>
            <person name="Stroika S."/>
            <person name="Kucerova Z."/>
            <person name="Roache K.F."/>
            <person name="Sabol A.L."/>
            <person name="Besser J."/>
            <person name="Gerner-Smidt P."/>
        </authorList>
    </citation>
    <scope>NUCLEOTIDE SEQUENCE</scope>
    <source>
        <strain evidence="63">PNUSAS000719</strain>
        <strain evidence="77">PNUSAS013139</strain>
    </source>
</reference>
<dbReference type="Proteomes" id="UP000839903">
    <property type="component" value="Unassembled WGS sequence"/>
</dbReference>
<evidence type="ECO:0000313" key="38">
    <source>
        <dbReference type="EMBL" id="ECT0507527.1"/>
    </source>
</evidence>
<dbReference type="EMBL" id="AAMFMM010000001">
    <property type="protein sequence ID" value="EDG8348117.1"/>
    <property type="molecule type" value="Genomic_DNA"/>
</dbReference>
<dbReference type="EMBL" id="AAHQMV010000076">
    <property type="protein sequence ID" value="EBZ2434823.1"/>
    <property type="molecule type" value="Genomic_DNA"/>
</dbReference>
<dbReference type="Proteomes" id="UP000839723">
    <property type="component" value="Unassembled WGS sequence"/>
</dbReference>
<evidence type="ECO:0000313" key="19">
    <source>
        <dbReference type="EMBL" id="EBW5969028.1"/>
    </source>
</evidence>
<dbReference type="AlphaFoldDB" id="A0A3V9RXH8"/>
<evidence type="ECO:0000313" key="59">
    <source>
        <dbReference type="EMBL" id="ECV4828667.1"/>
    </source>
</evidence>
<evidence type="ECO:0000313" key="57">
    <source>
        <dbReference type="EMBL" id="ECV3653664.1"/>
    </source>
</evidence>
<evidence type="ECO:0000313" key="78">
    <source>
        <dbReference type="EMBL" id="EDH7969179.1"/>
    </source>
</evidence>
<evidence type="ECO:0000313" key="85">
    <source>
        <dbReference type="EMBL" id="KAA8320497.1"/>
    </source>
</evidence>
<dbReference type="EMBL" id="AAMJAQ010000001">
    <property type="protein sequence ID" value="EDH8540482.1"/>
    <property type="molecule type" value="Genomic_DNA"/>
</dbReference>
<evidence type="ECO:0000313" key="22">
    <source>
        <dbReference type="EMBL" id="EBY9237471.1"/>
    </source>
</evidence>
<dbReference type="EMBL" id="AAMKKX010000001">
    <property type="protein sequence ID" value="EDI2824080.1"/>
    <property type="molecule type" value="Genomic_DNA"/>
</dbReference>
<dbReference type="EMBL" id="AAGHXH010000010">
    <property type="protein sequence ID" value="EBO2493499.1"/>
    <property type="molecule type" value="Genomic_DNA"/>
</dbReference>
<evidence type="ECO:0000313" key="73">
    <source>
        <dbReference type="EMBL" id="EDG8348117.1"/>
    </source>
</evidence>
<dbReference type="EMBL" id="AAGFNW010000025">
    <property type="protein sequence ID" value="EBN3585165.1"/>
    <property type="molecule type" value="Genomic_DNA"/>
</dbReference>
<evidence type="ECO:0000313" key="5">
    <source>
        <dbReference type="EMBL" id="EBM9687988.1"/>
    </source>
</evidence>
<evidence type="ECO:0000313" key="8">
    <source>
        <dbReference type="EMBL" id="EBO1205496.1"/>
    </source>
</evidence>
<reference evidence="15" key="5">
    <citation type="submission" date="2019-06" db="EMBL/GenBank/DDBJ databases">
        <authorList>
            <consortium name="GenomeTrakr network: Whole genome sequencing for foodborne pathogen traceback"/>
        </authorList>
    </citation>
    <scope>NUCLEOTIDE SEQUENCE</scope>
    <source>
        <strain evidence="62">15MN00359</strain>
        <strain evidence="38">CFSAN030068</strain>
        <strain evidence="6">CVM-N15245</strain>
        <strain evidence="18">CVM-N26458</strain>
        <strain evidence="19">CVM-N27249</strain>
        <strain evidence="5">FL-NRM019</strain>
        <strain evidence="9">FSIS11807908</strain>
        <strain evidence="58">FSIS11809753</strain>
        <strain evidence="61">FSIS11809920</strain>
        <strain evidence="46">FSIS11810082</strain>
        <strain evidence="47">FSIS11811171</strain>
        <strain evidence="39">FSIS11811492</strain>
        <strain evidence="40">FSIS11811977</strain>
        <strain evidence="41">FSIS11812281</strain>
        <strain evidence="21">FSIS11813729</strain>
        <strain evidence="60">FSIS11813790</strain>
        <strain evidence="8">FSIS11814114</strain>
        <strain evidence="17">FSIS11814883</strain>
        <strain evidence="25">FSIS11816006</strain>
        <strain evidence="26">FSIS11816516</strain>
        <strain evidence="30">FSIS11917264</strain>
        <strain evidence="2">FSIS11918347</strain>
        <strain evidence="11">FSIS11918574</strain>
        <strain evidence="12">FSIS11918976</strain>
        <strain evidence="71">FSIS1700275</strain>
        <strain evidence="72">FSIS1700278</strain>
        <strain evidence="74">FSIS1700345</strain>
        <strain evidence="73">FSIS1700407</strain>
        <strain evidence="75">FSIS1700727</strain>
        <strain evidence="76">FSIS1700879</strain>
        <strain evidence="79">FSIS1701118</strain>
        <strain evidence="78">FSIS1701206</strain>
        <strain evidence="80">FSIS1701380</strain>
        <strain evidence="82">FSIS1701544</strain>
        <strain evidence="44">FSIS1701847</strain>
        <strain evidence="81">FSIS1702151</strain>
        <strain evidence="83">FSIS1702153</strain>
        <strain evidence="84">FSIS1702286</strain>
        <strain evidence="52">FSIS1703277</strain>
        <strain evidence="69">FSIS1709877</strain>
        <strain evidence="59">FSIS21821682</strain>
        <strain evidence="37">FSIS21821754</strain>
        <strain evidence="56">FSIS21821883</strain>
        <strain evidence="10">FSIS21823107</strain>
        <strain evidence="31">FSIS21923418</strain>
        <strain evidence="1">FSIS21923521</strain>
        <strain evidence="32">FSIS21923565</strain>
        <strain evidence="13">FSIS21924037</strain>
        <strain evidence="4">FSIS21924041</strain>
        <strain evidence="14">FSIS21924118</strain>
        <strain evidence="15">FSIS21924205</strain>
        <strain evidence="57">FSIS31800522</strain>
        <strain evidence="48">FSIS31800719</strain>
        <strain evidence="55">FSIS31800927</strain>
        <strain evidence="53">FSIS31800955</strain>
        <strain evidence="23">FSIS31801101</strain>
        <strain evidence="24">FSIS31801138</strain>
        <strain evidence="28">FSIS31901439</strain>
        <strain evidence="29">FSIS31901449</strain>
        <strain evidence="3">FSIS31901700</strain>
        <strain evidence="20 87">IA-2010122881</strain>
        <strain evidence="7">NY-N19883</strain>
        <strain evidence="16">WAPHL_SAL-A00479</strain>
    </source>
</reference>
<evidence type="ECO:0000313" key="45">
    <source>
        <dbReference type="EMBL" id="ECU0318579.1"/>
    </source>
</evidence>
<gene>
    <name evidence="42" type="ORF">A3179_19315</name>
    <name evidence="35" type="ORF">A3Z70_21760</name>
    <name evidence="36" type="ORF">A9T32_08855</name>
    <name evidence="50" type="ORF">A9T44_18425</name>
    <name evidence="51" type="ORF">A9T50_15670</name>
    <name evidence="43" type="ORF">A9W12_19140</name>
    <name evidence="65" type="ORF">A9W30_01650</name>
    <name evidence="38" type="ORF">ACY89_04120</name>
    <name evidence="62" type="ORF">AKH67_07265</name>
    <name evidence="6" type="ORF">ALX47_12190</name>
    <name evidence="63" type="ORF">ALZ48_17085</name>
    <name evidence="34" type="ORF">APO12_23485</name>
    <name evidence="7" type="ORF">ASH16_19590</name>
    <name evidence="18" type="ORF">AUA60_06345</name>
    <name evidence="19" type="ORF">AUB25_16325</name>
    <name evidence="64" type="ORF">AYO62_08410</name>
    <name evidence="69" type="ORF">B0D29_24355</name>
    <name evidence="70" type="ORF">B6C64_22980</name>
    <name evidence="71" type="ORF">B8184_02250</name>
    <name evidence="72" type="ORF">B9R05_04905</name>
    <name evidence="66" type="ORF">BCO88_24175</name>
    <name evidence="67" type="ORF">BCP44_16475</name>
    <name evidence="20" type="ORF">BGH80_05115</name>
    <name evidence="68" type="ORF">BH531_00675</name>
    <name evidence="45" type="ORF">C6752_08725</name>
    <name evidence="73" type="ORF">CAH52_00005</name>
    <name evidence="74" type="ORF">CAH86_05380</name>
    <name evidence="76" type="ORF">CB071_17195</name>
    <name evidence="75" type="ORF">CBQ06_17030</name>
    <name evidence="77" type="ORF">CBZ91_02230</name>
    <name evidence="78" type="ORF">CCH07_06885</name>
    <name evidence="79" type="ORF">CCW64_02230</name>
    <name evidence="80" type="ORF">CDJ86_02230</name>
    <name evidence="83" type="ORF">CE351_16550</name>
    <name evidence="81" type="ORF">CEB89_02575</name>
    <name evidence="44" type="ORF">CEB92_24095</name>
    <name evidence="82" type="ORF">CED36_23030</name>
    <name evidence="84" type="ORF">CFL54_22970</name>
    <name evidence="52" type="ORF">CIR65_02335</name>
    <name evidence="55" type="ORF">D1343_06440</name>
    <name evidence="60" type="ORF">D3156_01425</name>
    <name evidence="53" type="ORF">D3E07_22955</name>
    <name evidence="54" type="ORF">D3I79_22185</name>
    <name evidence="21" type="ORF">D6273_22750</name>
    <name evidence="8" type="ORF">D6J12_21350</name>
    <name evidence="22" type="ORF">D6Y68_23965</name>
    <name evidence="23" type="ORF">D9A38_25535</name>
    <name evidence="24" type="ORF">D9U58_02330</name>
    <name evidence="61" type="ORF">DKO31_14325</name>
    <name evidence="37" type="ORF">DM626_24535</name>
    <name evidence="46" type="ORF">DM640_10735</name>
    <name evidence="58" type="ORF">DML56_07180</name>
    <name evidence="57" type="ORF">DN913_23910</name>
    <name evidence="59" type="ORF">DN953_06440</name>
    <name evidence="56" type="ORF">DOQ15_23240</name>
    <name evidence="47" type="ORF">DR951_04925</name>
    <name evidence="48" type="ORF">DT111_07775</name>
    <name evidence="39" type="ORF">DTE28_04315</name>
    <name evidence="40" type="ORF">DVE68_05105</name>
    <name evidence="41" type="ORF">DXS28_14985</name>
    <name evidence="49" type="ORF">DYO51_06130</name>
    <name evidence="33" type="ORF">E2A04_17050</name>
    <name evidence="2" type="ORF">E2K49_23555</name>
    <name evidence="11" type="ORF">E2K50_06770</name>
    <name evidence="12" type="ORF">E3B48_19225</name>
    <name evidence="85" type="ORF">E4679_04340</name>
    <name evidence="3" type="ORF">E4J19_10300</name>
    <name evidence="17" type="ORF">EA075_12105</name>
    <name evidence="9" type="ORF">EIC51_22525</name>
    <name evidence="25" type="ORF">EID80_06880</name>
    <name evidence="27" type="ORF">ELM42_23410</name>
    <name evidence="26" type="ORF">ELO16_16590</name>
    <name evidence="10" type="ORF">EOV29_05535</name>
    <name evidence="28" type="ORF">EQ864_07360</name>
    <name evidence="29" type="ORF">ER558_11780</name>
    <name evidence="30" type="ORF">ESI84_24110</name>
    <name evidence="31" type="ORF">EWR76_03145</name>
    <name evidence="1" type="ORF">EYU37_17210</name>
    <name evidence="32" type="ORF">EZK82_05495</name>
    <name evidence="4" type="ORF">FA713_11140</name>
    <name evidence="13" type="ORF">FA719_11750</name>
    <name evidence="14" type="ORF">FBD64_22105</name>
    <name evidence="15" type="ORF">FDQ73_04915</name>
    <name evidence="5" type="ORF">GL28_16635</name>
    <name evidence="16" type="ORF">JF21_08085</name>
</gene>
<dbReference type="EMBL" id="AAKOFV010000051">
    <property type="protein sequence ID" value="ECT8993520.1"/>
    <property type="molecule type" value="Genomic_DNA"/>
</dbReference>
<dbReference type="EMBL" id="AAHYUR010000013">
    <property type="protein sequence ID" value="ECB8229710.1"/>
    <property type="molecule type" value="Genomic_DNA"/>
</dbReference>
<dbReference type="EMBL" id="AAMHPQ010000014">
    <property type="protein sequence ID" value="EDH4307330.1"/>
    <property type="molecule type" value="Genomic_DNA"/>
</dbReference>
<dbReference type="EMBL" id="AAGEHN010000010">
    <property type="protein sequence ID" value="EBM9687988.1"/>
    <property type="molecule type" value="Genomic_DNA"/>
</dbReference>
<evidence type="ECO:0000313" key="66">
    <source>
        <dbReference type="EMBL" id="EDB8291268.1"/>
    </source>
</evidence>
<evidence type="ECO:0000313" key="18">
    <source>
        <dbReference type="EMBL" id="EBV9903497.1"/>
    </source>
</evidence>
<evidence type="ECO:0000313" key="16">
    <source>
        <dbReference type="EMBL" id="EBO2911042.1"/>
    </source>
</evidence>
<dbReference type="Proteomes" id="UP000839714">
    <property type="component" value="Unassembled WGS sequence"/>
</dbReference>
<evidence type="ECO:0000313" key="34">
    <source>
        <dbReference type="EMBL" id="ECS2132436.1"/>
    </source>
</evidence>
<evidence type="ECO:0000313" key="86">
    <source>
        <dbReference type="Proteomes" id="UP000322839"/>
    </source>
</evidence>
<dbReference type="EMBL" id="SQSB01000002">
    <property type="protein sequence ID" value="KAA8320497.1"/>
    <property type="molecule type" value="Genomic_DNA"/>
</dbReference>
<evidence type="ECO:0000313" key="11">
    <source>
        <dbReference type="EMBL" id="EBO1894646.1"/>
    </source>
</evidence>
<evidence type="ECO:0000313" key="29">
    <source>
        <dbReference type="EMBL" id="ECA8831501.1"/>
    </source>
</evidence>
<dbReference type="EMBL" id="AAGEBN010000010">
    <property type="protein sequence ID" value="EBM8869300.1"/>
    <property type="molecule type" value="Genomic_DNA"/>
</dbReference>
<dbReference type="EMBL" id="AAMKVI010000043">
    <property type="protein sequence ID" value="EDI4078247.1"/>
    <property type="molecule type" value="Genomic_DNA"/>
</dbReference>
<evidence type="ECO:0000313" key="54">
    <source>
        <dbReference type="EMBL" id="ECV0374173.1"/>
    </source>
</evidence>
<organism evidence="15">
    <name type="scientific">Salmonella enterica subsp. enterica serovar Kentucky</name>
    <dbReference type="NCBI Taxonomy" id="192955"/>
    <lineage>
        <taxon>Bacteria</taxon>
        <taxon>Pseudomonadati</taxon>
        <taxon>Pseudomonadota</taxon>
        <taxon>Gammaproteobacteria</taxon>
        <taxon>Enterobacterales</taxon>
        <taxon>Enterobacteriaceae</taxon>
        <taxon>Salmonella</taxon>
    </lineage>
</organism>
<dbReference type="EMBL" id="AAGEON010000006">
    <property type="protein sequence ID" value="EBN0510748.1"/>
    <property type="molecule type" value="Genomic_DNA"/>
</dbReference>
<evidence type="ECO:0000313" key="24">
    <source>
        <dbReference type="EMBL" id="EBZ3302601.1"/>
    </source>
</evidence>
<evidence type="ECO:0000313" key="60">
    <source>
        <dbReference type="EMBL" id="ECV5194478.1"/>
    </source>
</evidence>
<dbReference type="EMBL" id="AAHHJF010000012">
    <property type="protein sequence ID" value="EBW5969028.1"/>
    <property type="molecule type" value="Genomic_DNA"/>
</dbReference>
<dbReference type="EMBL" id="AAHVUF010000019">
    <property type="protein sequence ID" value="ECA8831501.1"/>
    <property type="molecule type" value="Genomic_DNA"/>
</dbReference>
<dbReference type="EMBL" id="AAGJTV010000018">
    <property type="protein sequence ID" value="EBO8340136.1"/>
    <property type="molecule type" value="Genomic_DNA"/>
</dbReference>
<dbReference type="EMBL" id="AAKPJA010000008">
    <property type="protein sequence ID" value="ECU2525621.1"/>
    <property type="molecule type" value="Genomic_DNA"/>
</dbReference>
<evidence type="ECO:0000313" key="37">
    <source>
        <dbReference type="EMBL" id="ECS9493896.1"/>
    </source>
</evidence>
<evidence type="ECO:0000313" key="33">
    <source>
        <dbReference type="EMBL" id="ECB8229710.1"/>
    </source>
</evidence>
<evidence type="ECO:0000313" key="1">
    <source>
        <dbReference type="EMBL" id="EBM8103984.1"/>
    </source>
</evidence>
<dbReference type="EMBL" id="AAKPHH010000007">
    <property type="protein sequence ID" value="ECU2377876.1"/>
    <property type="molecule type" value="Genomic_DNA"/>
</dbReference>
<dbReference type="EMBL" id="AAMCZO010000052">
    <property type="protein sequence ID" value="EDG1032389.1"/>
    <property type="molecule type" value="Genomic_DNA"/>
</dbReference>
<evidence type="ECO:0000313" key="2">
    <source>
        <dbReference type="EMBL" id="EBM8193229.1"/>
    </source>
</evidence>
<dbReference type="EMBL" id="AAKOWS010000011">
    <property type="protein sequence ID" value="ECU1023011.1"/>
    <property type="molecule type" value="Genomic_DNA"/>
</dbReference>
<evidence type="ECO:0000313" key="43">
    <source>
        <dbReference type="EMBL" id="ECT7070402.1"/>
    </source>
</evidence>
<sequence length="70" mass="8070">MQLSGGEIKYSYQNNDRQKYNANPKHNKYVVIHGSTKKKGVGSCPCIIKNDSKNYKHESYFIRSICKSNQ</sequence>
<evidence type="ECO:0000313" key="36">
    <source>
        <dbReference type="EMBL" id="ECS4923920.1"/>
    </source>
</evidence>
<evidence type="ECO:0000313" key="87">
    <source>
        <dbReference type="Proteomes" id="UP000365067"/>
    </source>
</evidence>
<evidence type="ECO:0000313" key="82">
    <source>
        <dbReference type="EMBL" id="EDI4078247.1"/>
    </source>
</evidence>
<dbReference type="EMBL" id="AAHJMM010000002">
    <property type="protein sequence ID" value="EBW8723193.1"/>
    <property type="molecule type" value="Genomic_DNA"/>
</dbReference>
<reference evidence="34" key="1">
    <citation type="submission" date="2018-07" db="EMBL/GenBank/DDBJ databases">
        <authorList>
            <consortium name="NARMS: The National Antimicrobial Resistance Monitoring System"/>
        </authorList>
    </citation>
    <scope>NUCLEOTIDE SEQUENCE</scope>
    <source>
        <strain evidence="49">CVM N17S1400</strain>
        <strain evidence="36">CVM N32749</strain>
        <strain evidence="50">CVM N32765</strain>
        <strain evidence="51">CVM N32771</strain>
        <strain evidence="43">CVM N41920</strain>
        <strain evidence="65">CVM N42332</strain>
        <strain evidence="34">CVM N54726</strain>
        <strain evidence="66">CVM N56557</strain>
        <strain evidence="35">CVM N57292F</strain>
        <strain evidence="42">CVM N57958F</strain>
        <strain evidence="67">CVM N58670</strain>
        <strain evidence="68">CVM N62967</strain>
        <strain evidence="45">FSIS11808073</strain>
        <strain evidence="54">FSIS11813416</strain>
        <strain evidence="22">FSIS11814102</strain>
        <strain evidence="27">FSIS11816699</strain>
        <strain evidence="33">FSIS11918308</strain>
        <strain evidence="64">FSIS1505221</strain>
        <strain evidence="70">FSIS1710719</strain>
    </source>
</reference>
<evidence type="ECO:0000313" key="71">
    <source>
        <dbReference type="EMBL" id="EDG6696162.1"/>
    </source>
</evidence>
<dbReference type="EMBL" id="AAHXIE010000005">
    <property type="protein sequence ID" value="ECB3637313.1"/>
    <property type="molecule type" value="Genomic_DNA"/>
</dbReference>
<dbReference type="EMBL" id="AAMIVI010000005">
    <property type="protein sequence ID" value="EDH7969179.1"/>
    <property type="molecule type" value="Genomic_DNA"/>
</dbReference>
<evidence type="ECO:0000313" key="63">
    <source>
        <dbReference type="EMBL" id="ECW9636953.1"/>
    </source>
</evidence>
<dbReference type="EMBL" id="AAKYEZ010000011">
    <property type="protein sequence ID" value="ECW9636953.1"/>
    <property type="molecule type" value="Genomic_DNA"/>
</dbReference>
<dbReference type="EMBL" id="AAKSAY010000045">
    <property type="protein sequence ID" value="ECV3653664.1"/>
    <property type="molecule type" value="Genomic_DNA"/>
</dbReference>
<evidence type="ECO:0000313" key="13">
    <source>
        <dbReference type="EMBL" id="EBO2493499.1"/>
    </source>
</evidence>
<dbReference type="EMBL" id="AAKLFR010000054">
    <property type="protein sequence ID" value="ECS9493896.1"/>
    <property type="molecule type" value="Genomic_DNA"/>
</dbReference>
<evidence type="ECO:0000313" key="39">
    <source>
        <dbReference type="EMBL" id="ECT1148406.1"/>
    </source>
</evidence>
<dbReference type="EMBL" id="AAGHXO010000081">
    <property type="protein sequence ID" value="EBO2527877.1"/>
    <property type="molecule type" value="Genomic_DNA"/>
</dbReference>
<dbReference type="EMBL" id="AAKSVH010000007">
    <property type="protein sequence ID" value="ECV0620796.1"/>
    <property type="molecule type" value="Genomic_DNA"/>
</dbReference>
<dbReference type="EMBL" id="AAKTJV010000006">
    <property type="protein sequence ID" value="ECV4828667.1"/>
    <property type="molecule type" value="Genomic_DNA"/>
</dbReference>
<evidence type="ECO:0000313" key="51">
    <source>
        <dbReference type="EMBL" id="ECU7622918.1"/>
    </source>
</evidence>
<dbReference type="EMBL" id="AAMHWT010000012">
    <property type="protein sequence ID" value="EDH5128969.1"/>
    <property type="molecule type" value="Genomic_DNA"/>
</dbReference>
<reference evidence="85" key="4">
    <citation type="submission" date="2019-03" db="EMBL/GenBank/DDBJ databases">
        <authorList>
            <person name="Levent G."/>
            <person name="Schlochtermeier A."/>
            <person name="Ives S.E."/>
            <person name="Norman K.N."/>
            <person name="Lawhon S.D."/>
            <person name="Loneragan G.H."/>
            <person name="Anderson R.C."/>
            <person name="Scott H.M."/>
        </authorList>
    </citation>
    <scope>NUCLEOTIDE SEQUENCE</scope>
    <source>
        <strain evidence="85">ME2L-19-11</strain>
    </source>
</reference>
<evidence type="ECO:0000313" key="3">
    <source>
        <dbReference type="EMBL" id="EBM8420868.1"/>
    </source>
</evidence>
<evidence type="ECO:0000313" key="21">
    <source>
        <dbReference type="EMBL" id="EBY9111274.1"/>
    </source>
</evidence>
<dbReference type="EMBL" id="AAGHQA010000006">
    <property type="protein sequence ID" value="EBO1631165.1"/>
    <property type="molecule type" value="Genomic_DNA"/>
</dbReference>
<dbReference type="Proteomes" id="UP000839719">
    <property type="component" value="Unassembled WGS sequence"/>
</dbReference>
<dbReference type="EMBL" id="AAGHMS010000075">
    <property type="protein sequence ID" value="EBO1205496.1"/>
    <property type="molecule type" value="Genomic_DNA"/>
</dbReference>
<dbReference type="EMBL" id="AAKOQU010000005">
    <property type="protein sequence ID" value="ECU0318579.1"/>
    <property type="molecule type" value="Genomic_DNA"/>
</dbReference>
<evidence type="ECO:0000313" key="72">
    <source>
        <dbReference type="EMBL" id="EDG7388901.1"/>
    </source>
</evidence>
<dbReference type="EMBL" id="AAHPMI010000144">
    <property type="protein sequence ID" value="EBY9111274.1"/>
    <property type="molecule type" value="Genomic_DNA"/>
</dbReference>
<dbReference type="EMBL" id="AAGIAU010000003">
    <property type="protein sequence ID" value="EBO2911042.1"/>
    <property type="molecule type" value="Genomic_DNA"/>
</dbReference>
<dbReference type="EMBL" id="AAMLTI010000048">
    <property type="protein sequence ID" value="EDI6915960.1"/>
    <property type="molecule type" value="Genomic_DNA"/>
</dbReference>
<dbReference type="Proteomes" id="UP000365067">
    <property type="component" value="Unassembled WGS sequence"/>
</dbReference>
<dbReference type="EMBL" id="AAMFMX010000003">
    <property type="protein sequence ID" value="EDG8422469.1"/>
    <property type="molecule type" value="Genomic_DNA"/>
</dbReference>
<evidence type="ECO:0000313" key="53">
    <source>
        <dbReference type="EMBL" id="ECV0336557.1"/>
    </source>
</evidence>
<dbReference type="EMBL" id="AAMEYE010000001">
    <property type="protein sequence ID" value="EDG6696162.1"/>
    <property type="molecule type" value="Genomic_DNA"/>
</dbReference>
<dbReference type="EMBL" id="AAKLNX010000002">
    <property type="protein sequence ID" value="ECT0507527.1"/>
    <property type="molecule type" value="Genomic_DNA"/>
</dbReference>
<evidence type="ECO:0000313" key="10">
    <source>
        <dbReference type="EMBL" id="EBO1631165.1"/>
    </source>
</evidence>
<evidence type="ECO:0000313" key="67">
    <source>
        <dbReference type="EMBL" id="EDB8562155.1"/>
    </source>
</evidence>
<evidence type="ECO:0000313" key="69">
    <source>
        <dbReference type="EMBL" id="EDF3875244.1"/>
    </source>
</evidence>
<dbReference type="EMBL" id="AAGHTB010000031">
    <property type="protein sequence ID" value="EBO2051230.1"/>
    <property type="molecule type" value="Genomic_DNA"/>
</dbReference>
<evidence type="ECO:0000313" key="27">
    <source>
        <dbReference type="EMBL" id="ECA4917713.1"/>
    </source>
</evidence>
<dbReference type="EMBL" id="AAKSWN010000068">
    <property type="protein sequence ID" value="ECV0374173.1"/>
    <property type="molecule type" value="Genomic_DNA"/>
</dbReference>
<evidence type="ECO:0000313" key="25">
    <source>
        <dbReference type="EMBL" id="ECA0087668.1"/>
    </source>
</evidence>
<evidence type="ECO:0000313" key="58">
    <source>
        <dbReference type="EMBL" id="ECV4437443.1"/>
    </source>
</evidence>
<evidence type="ECO:0000313" key="55">
    <source>
        <dbReference type="EMBL" id="ECV0620796.1"/>
    </source>
</evidence>
<dbReference type="EMBL" id="AAHGZJ010000004">
    <property type="protein sequence ID" value="EBV9903497.1"/>
    <property type="molecule type" value="Genomic_DNA"/>
</dbReference>
<evidence type="ECO:0000313" key="14">
    <source>
        <dbReference type="EMBL" id="EBO2527877.1"/>
    </source>
</evidence>
<accession>A0A3V9RXH8</accession>
<dbReference type="EMBL" id="AAKNKF010000012">
    <property type="protein sequence ID" value="ECT6384572.1"/>
    <property type="molecule type" value="Genomic_DNA"/>
</dbReference>
<evidence type="ECO:0000313" key="52">
    <source>
        <dbReference type="EMBL" id="ECU9196253.1"/>
    </source>
</evidence>
<dbReference type="EMBL" id="AAKJFM010000055">
    <property type="protein sequence ID" value="ECS3253185.1"/>
    <property type="molecule type" value="Genomic_DNA"/>
</dbReference>
<evidence type="ECO:0000313" key="74">
    <source>
        <dbReference type="EMBL" id="EDG8422469.1"/>
    </source>
</evidence>
<dbReference type="EMBL" id="AAHQUD010000001">
    <property type="protein sequence ID" value="EBZ3302601.1"/>
    <property type="molecule type" value="Genomic_DNA"/>
</dbReference>
<evidence type="ECO:0000313" key="68">
    <source>
        <dbReference type="EMBL" id="EDC6713007.1"/>
    </source>
</evidence>
<dbReference type="EMBL" id="AALNXO010000002">
    <property type="protein sequence ID" value="EDB5652252.1"/>
    <property type="molecule type" value="Genomic_DNA"/>
</dbReference>
<evidence type="ECO:0000313" key="4">
    <source>
        <dbReference type="EMBL" id="EBM8869300.1"/>
    </source>
</evidence>
<dbReference type="EMBL" id="AAGDVA010000052">
    <property type="protein sequence ID" value="EBM8193229.1"/>
    <property type="molecule type" value="Genomic_DNA"/>
</dbReference>
<dbReference type="EMBL" id="AAKQXS010000011">
    <property type="protein sequence ID" value="ECU7502476.1"/>
    <property type="molecule type" value="Genomic_DNA"/>
</dbReference>
<dbReference type="EMBL" id="AAKRWR010000008">
    <property type="protein sequence ID" value="ECV4437443.1"/>
    <property type="molecule type" value="Genomic_DNA"/>
</dbReference>
<evidence type="ECO:0000313" key="70">
    <source>
        <dbReference type="EMBL" id="EDG1032389.1"/>
    </source>
</evidence>
<comment type="caution">
    <text evidence="15">The sequence shown here is derived from an EMBL/GenBank/DDBJ whole genome shotgun (WGS) entry which is preliminary data.</text>
</comment>
<dbReference type="EMBL" id="AAGHPP010000059">
    <property type="protein sequence ID" value="EBO1575411.1"/>
    <property type="molecule type" value="Genomic_DNA"/>
</dbReference>
<dbReference type="EMBL" id="AAKRVG010000034">
    <property type="protein sequence ID" value="ECV5589948.1"/>
    <property type="molecule type" value="Genomic_DNA"/>
</dbReference>
<dbReference type="EMBL" id="AAKNQD010000076">
    <property type="protein sequence ID" value="ECT7070402.1"/>
    <property type="molecule type" value="Genomic_DNA"/>
</dbReference>
<dbReference type="EMBL" id="AAKIWH010000050">
    <property type="protein sequence ID" value="ECS2132436.1"/>
    <property type="molecule type" value="Genomic_DNA"/>
</dbReference>
<dbReference type="EMBL" id="AAHSYX010000006">
    <property type="protein sequence ID" value="ECA0087668.1"/>
    <property type="molecule type" value="Genomic_DNA"/>
</dbReference>
<dbReference type="EMBL" id="AAHPLT010000076">
    <property type="protein sequence ID" value="EBY9237471.1"/>
    <property type="molecule type" value="Genomic_DNA"/>
</dbReference>
<evidence type="ECO:0000313" key="48">
    <source>
        <dbReference type="EMBL" id="ECU2525621.1"/>
    </source>
</evidence>
<dbReference type="EMBL" id="AAGHSH010000007">
    <property type="protein sequence ID" value="EBO1894646.1"/>
    <property type="molecule type" value="Genomic_DNA"/>
</dbReference>
<dbReference type="EMBL" id="AAHULV010000049">
    <property type="protein sequence ID" value="ECA4917713.1"/>
    <property type="molecule type" value="Genomic_DNA"/>
</dbReference>
<dbReference type="EMBL" id="AAKSBM010000150">
    <property type="protein sequence ID" value="ECV3409893.1"/>
    <property type="molecule type" value="Genomic_DNA"/>
</dbReference>
<evidence type="ECO:0000313" key="35">
    <source>
        <dbReference type="EMBL" id="ECS3253185.1"/>
    </source>
</evidence>
<dbReference type="EMBL" id="AAGDWY010000007">
    <property type="protein sequence ID" value="EBM8420868.1"/>
    <property type="molecule type" value="Genomic_DNA"/>
</dbReference>
<evidence type="ECO:0000313" key="6">
    <source>
        <dbReference type="EMBL" id="EBN0510748.1"/>
    </source>
</evidence>
<evidence type="ECO:0000313" key="32">
    <source>
        <dbReference type="EMBL" id="ECB5814440.1"/>
    </source>
</evidence>
<evidence type="ECO:0000313" key="15">
    <source>
        <dbReference type="EMBL" id="EBO2754888.1"/>
    </source>
</evidence>
<evidence type="ECO:0000313" key="17">
    <source>
        <dbReference type="EMBL" id="EBO8340136.1"/>
    </source>
</evidence>
<reference evidence="85 86" key="3">
    <citation type="journal article" date="2019" name="Proc. Natl. Acad. Sci. U.S.A.">
        <title>Microbiome composition shapes rapid genomic adaptation of Drosophila melanogaster.</title>
        <authorList>
            <person name="Rudman S.M."/>
            <person name="Greenblum S."/>
            <person name="Hughes R.C."/>
            <person name="Rajpurohit S."/>
            <person name="Kiratli O."/>
            <person name="Lowder D.B."/>
            <person name="Lemmon S.G."/>
            <person name="Petrov D.A."/>
            <person name="Chaston J.M."/>
            <person name="Schmidt P."/>
        </authorList>
    </citation>
    <scope>NUCLEOTIDE SEQUENCE [LARGE SCALE GENOMIC DNA]</scope>
    <source>
        <strain evidence="85 86">ME2L-19-11</strain>
    </source>
</reference>
<dbReference type="EMBL" id="AAGDUG010000075">
    <property type="protein sequence ID" value="EBM8103984.1"/>
    <property type="molecule type" value="Genomic_DNA"/>
</dbReference>
<dbReference type="EMBL" id="AAHVVF010000040">
    <property type="protein sequence ID" value="ECA8959218.1"/>
    <property type="molecule type" value="Genomic_DNA"/>
</dbReference>
<evidence type="ECO:0000313" key="42">
    <source>
        <dbReference type="EMBL" id="ECT6384572.1"/>
    </source>
</evidence>
<dbReference type="EMBL" id="AAKQYR010000016">
    <property type="protein sequence ID" value="ECU7622918.1"/>
    <property type="molecule type" value="Genomic_DNA"/>
</dbReference>